<dbReference type="InterPro" id="IPR015797">
    <property type="entry name" value="NUDIX_hydrolase-like_dom_sf"/>
</dbReference>
<dbReference type="EMBL" id="MWWV01000008">
    <property type="protein sequence ID" value="OZG57501.1"/>
    <property type="molecule type" value="Genomic_DNA"/>
</dbReference>
<dbReference type="Gene3D" id="3.90.79.10">
    <property type="entry name" value="Nucleoside Triphosphate Pyrophosphohydrolase"/>
    <property type="match status" value="1"/>
</dbReference>
<feature type="compositionally biased region" description="Acidic residues" evidence="1">
    <location>
        <begin position="52"/>
        <end position="62"/>
    </location>
</feature>
<dbReference type="Pfam" id="PF00293">
    <property type="entry name" value="NUDIX"/>
    <property type="match status" value="1"/>
</dbReference>
<dbReference type="InterPro" id="IPR000086">
    <property type="entry name" value="NUDIX_hydrolase_dom"/>
</dbReference>
<dbReference type="AlphaFoldDB" id="A0A261FEB9"/>
<organism evidence="3 4">
    <name type="scientific">Bifidobacterium tissieri</name>
    <dbReference type="NCBI Taxonomy" id="1630162"/>
    <lineage>
        <taxon>Bacteria</taxon>
        <taxon>Bacillati</taxon>
        <taxon>Actinomycetota</taxon>
        <taxon>Actinomycetes</taxon>
        <taxon>Bifidobacteriales</taxon>
        <taxon>Bifidobacteriaceae</taxon>
        <taxon>Bifidobacterium</taxon>
    </lineage>
</organism>
<name>A0A261FEB9_9BIFI</name>
<reference evidence="3 4" key="1">
    <citation type="journal article" date="2017" name="BMC Genomics">
        <title>Comparative genomic and phylogenomic analyses of the Bifidobacteriaceae family.</title>
        <authorList>
            <person name="Lugli G.A."/>
            <person name="Milani C."/>
            <person name="Turroni F."/>
            <person name="Duranti S."/>
            <person name="Mancabelli L."/>
            <person name="Mangifesta M."/>
            <person name="Ferrario C."/>
            <person name="Modesto M."/>
            <person name="Mattarelli P."/>
            <person name="Jiri K."/>
            <person name="van Sinderen D."/>
            <person name="Ventura M."/>
        </authorList>
    </citation>
    <scope>NUCLEOTIDE SEQUENCE [LARGE SCALE GENOMIC DNA]</scope>
    <source>
        <strain evidence="3 4">DSM 100201</strain>
    </source>
</reference>
<dbReference type="CDD" id="cd03424">
    <property type="entry name" value="NUDIX_ADPRase_Nudt5_UGPPase_Nudt14"/>
    <property type="match status" value="1"/>
</dbReference>
<evidence type="ECO:0000313" key="4">
    <source>
        <dbReference type="Proteomes" id="UP000216444"/>
    </source>
</evidence>
<evidence type="ECO:0000256" key="1">
    <source>
        <dbReference type="SAM" id="MobiDB-lite"/>
    </source>
</evidence>
<dbReference type="SUPFAM" id="SSF55811">
    <property type="entry name" value="Nudix"/>
    <property type="match status" value="1"/>
</dbReference>
<protein>
    <submittedName>
        <fullName evidence="3">NUDIX family hydrolase</fullName>
    </submittedName>
</protein>
<sequence>MTEVNGGADDAMTAIRSGLESQMIVHDEKVVFQGDDESQFTVFQTDVSVDGESNDGEGDGEGAGDGAPRTHSVLFAQVRGGQPSAVCIPVRSDGRLLLVRHWRIATDSFEWEFPRSMGVPGEVSGATAERELFAEAGVGTDGRRLLQMIHADTCKLRDSVAVVEAKVSDEEIQAGAEAAADGAQGAQPVRAVDDPFRADVDDTDSRLAWLTPEEIDTMIVEGNIMDGITLAAYLIWKIRR</sequence>
<dbReference type="PROSITE" id="PS51462">
    <property type="entry name" value="NUDIX"/>
    <property type="match status" value="1"/>
</dbReference>
<feature type="domain" description="Nudix hydrolase" evidence="2">
    <location>
        <begin position="80"/>
        <end position="232"/>
    </location>
</feature>
<comment type="caution">
    <text evidence="3">The sequence shown here is derived from an EMBL/GenBank/DDBJ whole genome shotgun (WGS) entry which is preliminary data.</text>
</comment>
<proteinExistence type="predicted"/>
<dbReference type="Proteomes" id="UP000216444">
    <property type="component" value="Unassembled WGS sequence"/>
</dbReference>
<evidence type="ECO:0000259" key="2">
    <source>
        <dbReference type="PROSITE" id="PS51462"/>
    </source>
</evidence>
<feature type="region of interest" description="Disordered" evidence="1">
    <location>
        <begin position="47"/>
        <end position="69"/>
    </location>
</feature>
<keyword evidence="4" id="KW-1185">Reference proteome</keyword>
<accession>A0A261FEB9</accession>
<dbReference type="GO" id="GO:0016787">
    <property type="term" value="F:hydrolase activity"/>
    <property type="evidence" value="ECO:0007669"/>
    <property type="project" value="UniProtKB-KW"/>
</dbReference>
<evidence type="ECO:0000313" key="3">
    <source>
        <dbReference type="EMBL" id="OZG57501.1"/>
    </source>
</evidence>
<keyword evidence="3" id="KW-0378">Hydrolase</keyword>
<dbReference type="RefSeq" id="WP_094663927.1">
    <property type="nucleotide sequence ID" value="NZ_MWWV01000008.1"/>
</dbReference>
<gene>
    <name evidence="3" type="ORF">BTIS_1342</name>
</gene>